<proteinExistence type="predicted"/>
<protein>
    <submittedName>
        <fullName evidence="2">Uncharacterized protein</fullName>
    </submittedName>
</protein>
<feature type="region of interest" description="Disordered" evidence="1">
    <location>
        <begin position="86"/>
        <end position="110"/>
    </location>
</feature>
<name>A0A382A4C4_9ZZZZ</name>
<gene>
    <name evidence="2" type="ORF">METZ01_LOCUS149229</name>
</gene>
<feature type="non-terminal residue" evidence="2">
    <location>
        <position position="1"/>
    </location>
</feature>
<evidence type="ECO:0000313" key="2">
    <source>
        <dbReference type="EMBL" id="SVA96375.1"/>
    </source>
</evidence>
<feature type="compositionally biased region" description="Basic and acidic residues" evidence="1">
    <location>
        <begin position="86"/>
        <end position="99"/>
    </location>
</feature>
<reference evidence="2" key="1">
    <citation type="submission" date="2018-05" db="EMBL/GenBank/DDBJ databases">
        <authorList>
            <person name="Lanie J.A."/>
            <person name="Ng W.-L."/>
            <person name="Kazmierczak K.M."/>
            <person name="Andrzejewski T.M."/>
            <person name="Davidsen T.M."/>
            <person name="Wayne K.J."/>
            <person name="Tettelin H."/>
            <person name="Glass J.I."/>
            <person name="Rusch D."/>
            <person name="Podicherti R."/>
            <person name="Tsui H.-C.T."/>
            <person name="Winkler M.E."/>
        </authorList>
    </citation>
    <scope>NUCLEOTIDE SEQUENCE</scope>
</reference>
<evidence type="ECO:0000256" key="1">
    <source>
        <dbReference type="SAM" id="MobiDB-lite"/>
    </source>
</evidence>
<accession>A0A382A4C4</accession>
<sequence>VFVLIGVLCVLAMFLVVTTSVAYLALPKGCRCPWCGTRTSSVRLPRVIRLFSSWVQRRWCSSCGWEGPSRYGPDLRSLDSPVNHDSEFRWDNPRSESIHTSDWQPDNDDA</sequence>
<dbReference type="AlphaFoldDB" id="A0A382A4C4"/>
<organism evidence="2">
    <name type="scientific">marine metagenome</name>
    <dbReference type="NCBI Taxonomy" id="408172"/>
    <lineage>
        <taxon>unclassified sequences</taxon>
        <taxon>metagenomes</taxon>
        <taxon>ecological metagenomes</taxon>
    </lineage>
</organism>
<dbReference type="EMBL" id="UINC01023863">
    <property type="protein sequence ID" value="SVA96375.1"/>
    <property type="molecule type" value="Genomic_DNA"/>
</dbReference>